<keyword evidence="2" id="KW-0325">Glycoprotein</keyword>
<dbReference type="EMBL" id="CM017624">
    <property type="protein sequence ID" value="TYH84963.1"/>
    <property type="molecule type" value="Genomic_DNA"/>
</dbReference>
<name>A0A5D2M0U1_GOSTO</name>
<evidence type="ECO:0000259" key="3">
    <source>
        <dbReference type="PROSITE" id="PS50213"/>
    </source>
</evidence>
<keyword evidence="5" id="KW-1185">Reference proteome</keyword>
<dbReference type="InterPro" id="IPR052806">
    <property type="entry name" value="Fasciclin-like_AGP"/>
</dbReference>
<dbReference type="Pfam" id="PF02469">
    <property type="entry name" value="Fasciclin"/>
    <property type="match status" value="1"/>
</dbReference>
<evidence type="ECO:0000313" key="5">
    <source>
        <dbReference type="Proteomes" id="UP000322667"/>
    </source>
</evidence>
<comment type="similarity">
    <text evidence="1">Belongs to the fasciclin-like AGP family.</text>
</comment>
<dbReference type="PANTHER" id="PTHR33985">
    <property type="entry name" value="OS02G0491300 PROTEIN-RELATED"/>
    <property type="match status" value="1"/>
</dbReference>
<reference evidence="4 5" key="1">
    <citation type="submission" date="2019-07" db="EMBL/GenBank/DDBJ databases">
        <title>WGS assembly of Gossypium tomentosum.</title>
        <authorList>
            <person name="Chen Z.J."/>
            <person name="Sreedasyam A."/>
            <person name="Ando A."/>
            <person name="Song Q."/>
            <person name="De L."/>
            <person name="Hulse-Kemp A."/>
            <person name="Ding M."/>
            <person name="Ye W."/>
            <person name="Kirkbride R."/>
            <person name="Jenkins J."/>
            <person name="Plott C."/>
            <person name="Lovell J."/>
            <person name="Lin Y.-M."/>
            <person name="Vaughn R."/>
            <person name="Liu B."/>
            <person name="Li W."/>
            <person name="Simpson S."/>
            <person name="Scheffler B."/>
            <person name="Saski C."/>
            <person name="Grover C."/>
            <person name="Hu G."/>
            <person name="Conover J."/>
            <person name="Carlson J."/>
            <person name="Shu S."/>
            <person name="Boston L."/>
            <person name="Williams M."/>
            <person name="Peterson D."/>
            <person name="Mcgee K."/>
            <person name="Jones D."/>
            <person name="Wendel J."/>
            <person name="Stelly D."/>
            <person name="Grimwood J."/>
            <person name="Schmutz J."/>
        </authorList>
    </citation>
    <scope>NUCLEOTIDE SEQUENCE [LARGE SCALE GENOMIC DNA]</scope>
    <source>
        <strain evidence="4">7179.01</strain>
    </source>
</reference>
<dbReference type="Proteomes" id="UP000322667">
    <property type="component" value="Chromosome D02"/>
</dbReference>
<dbReference type="AlphaFoldDB" id="A0A5D2M0U1"/>
<keyword evidence="2" id="KW-0654">Proteoglycan</keyword>
<dbReference type="InterPro" id="IPR000782">
    <property type="entry name" value="FAS1_domain"/>
</dbReference>
<proteinExistence type="inferred from homology"/>
<evidence type="ECO:0000256" key="2">
    <source>
        <dbReference type="ARBA" id="ARBA00022974"/>
    </source>
</evidence>
<accession>A0A5D2M0U1</accession>
<dbReference type="PROSITE" id="PS50213">
    <property type="entry name" value="FAS1"/>
    <property type="match status" value="1"/>
</dbReference>
<dbReference type="SMART" id="SM00554">
    <property type="entry name" value="FAS1"/>
    <property type="match status" value="2"/>
</dbReference>
<dbReference type="Gene3D" id="2.30.180.10">
    <property type="entry name" value="FAS1 domain"/>
    <property type="match status" value="1"/>
</dbReference>
<evidence type="ECO:0000256" key="1">
    <source>
        <dbReference type="ARBA" id="ARBA00007843"/>
    </source>
</evidence>
<organism evidence="4 5">
    <name type="scientific">Gossypium tomentosum</name>
    <name type="common">Hawaiian cotton</name>
    <name type="synonym">Gossypium sandvicense</name>
    <dbReference type="NCBI Taxonomy" id="34277"/>
    <lineage>
        <taxon>Eukaryota</taxon>
        <taxon>Viridiplantae</taxon>
        <taxon>Streptophyta</taxon>
        <taxon>Embryophyta</taxon>
        <taxon>Tracheophyta</taxon>
        <taxon>Spermatophyta</taxon>
        <taxon>Magnoliopsida</taxon>
        <taxon>eudicotyledons</taxon>
        <taxon>Gunneridae</taxon>
        <taxon>Pentapetalae</taxon>
        <taxon>rosids</taxon>
        <taxon>malvids</taxon>
        <taxon>Malvales</taxon>
        <taxon>Malvaceae</taxon>
        <taxon>Malvoideae</taxon>
        <taxon>Gossypium</taxon>
    </lineage>
</organism>
<dbReference type="InterPro" id="IPR036378">
    <property type="entry name" value="FAS1_dom_sf"/>
</dbReference>
<sequence length="364" mass="40257">MFLTLPSQPRKMACSSNWWRAPVYFTVSVLLAFLAISTALRSLPRDNSLPTKTTIAPLLLDASSALRKSGFNIIATLLQITPEIFISSPHSTIFAIPDSSIANASHTSWLLKHLFQYHASPLQLSMKDLLKKHRGSCFPTLFHGKNVALTKVDEKERVVEINHVLVSHPDIFLNGPLTIHGVLGPFTSMDPRYVNQGWDHIQAPICDSNLSLVSEAIATKNVVEWTHVIRLLSSKGFVSFAIGLNSVLDGILDDKMKLNSVTVFAPPEFSFVASASSLLEKIVRFHILPRKLTYMELASLPANATLCTLAPDHDLEISKAVNITQELMINQVKIVAPNMFESKKFVIHGISQAFKLGELPNTSR</sequence>
<protein>
    <recommendedName>
        <fullName evidence="3">FAS1 domain-containing protein</fullName>
    </recommendedName>
</protein>
<evidence type="ECO:0000313" key="4">
    <source>
        <dbReference type="EMBL" id="TYH84963.1"/>
    </source>
</evidence>
<dbReference type="PANTHER" id="PTHR33985:SF19">
    <property type="entry name" value="FASCICLIN-LIKE ARABINOGALACTAN PROTEIN 21"/>
    <property type="match status" value="1"/>
</dbReference>
<feature type="domain" description="FAS1" evidence="3">
    <location>
        <begin position="225"/>
        <end position="354"/>
    </location>
</feature>
<dbReference type="SUPFAM" id="SSF82153">
    <property type="entry name" value="FAS1 domain"/>
    <property type="match status" value="2"/>
</dbReference>
<gene>
    <name evidence="4" type="ORF">ES332_D02G232700v1</name>
</gene>